<keyword evidence="3 8" id="KW-0732">Signal</keyword>
<accession>A0A423VXM1</accession>
<sequence length="268" mass="27992">MRSQLLNTLLLPFLTLAASAAAAATATAATTTTTTTTTNITFHIPPSHALPNPRGLPPQTHAKLTSSGFEASALLSPAGTLAFRGVPEGSYLLDVHSPAVAFAPLRVDVLPVVPGAGQAAGDEEKTALLRVIAWETYRGNDWGNTGEAVAVTEAGSLEVKALGGLNFYIERSKFNVLSIFKSPMILLGLVSMGVVFGMPYLMDNMDPELKKEWEEAQKSSPMSTLMAGPQGGAQNPASNFDMAAFLAGSPAKHDGDASGAKGQKGIRR</sequence>
<protein>
    <recommendedName>
        <fullName evidence="9">ER membrane protein complex subunit 7 beta-sandwich domain-containing protein</fullName>
    </recommendedName>
</protein>
<dbReference type="GO" id="GO:0072546">
    <property type="term" value="C:EMC complex"/>
    <property type="evidence" value="ECO:0007669"/>
    <property type="project" value="TreeGrafter"/>
</dbReference>
<proteinExistence type="predicted"/>
<keyword evidence="5 7" id="KW-0472">Membrane</keyword>
<dbReference type="OrthoDB" id="27095at2759"/>
<evidence type="ECO:0000256" key="5">
    <source>
        <dbReference type="ARBA" id="ARBA00023136"/>
    </source>
</evidence>
<evidence type="ECO:0000259" key="9">
    <source>
        <dbReference type="Pfam" id="PF09430"/>
    </source>
</evidence>
<dbReference type="Pfam" id="PF09430">
    <property type="entry name" value="EMC7_beta-sandw"/>
    <property type="match status" value="1"/>
</dbReference>
<reference evidence="10 11" key="1">
    <citation type="submission" date="2015-09" db="EMBL/GenBank/DDBJ databases">
        <title>Host preference determinants of Valsa canker pathogens revealed by comparative genomics.</title>
        <authorList>
            <person name="Yin Z."/>
            <person name="Huang L."/>
        </authorList>
    </citation>
    <scope>NUCLEOTIDE SEQUENCE [LARGE SCALE GENOMIC DNA]</scope>
    <source>
        <strain evidence="10 11">SXYLt</strain>
    </source>
</reference>
<dbReference type="EMBL" id="LKEB01000070">
    <property type="protein sequence ID" value="ROV95776.1"/>
    <property type="molecule type" value="Genomic_DNA"/>
</dbReference>
<dbReference type="InParanoid" id="A0A423VXM1"/>
<evidence type="ECO:0000313" key="10">
    <source>
        <dbReference type="EMBL" id="ROV95776.1"/>
    </source>
</evidence>
<evidence type="ECO:0000256" key="6">
    <source>
        <dbReference type="SAM" id="MobiDB-lite"/>
    </source>
</evidence>
<dbReference type="STRING" id="1230097.A0A423VXM1"/>
<evidence type="ECO:0000256" key="2">
    <source>
        <dbReference type="ARBA" id="ARBA00022692"/>
    </source>
</evidence>
<dbReference type="InterPro" id="IPR019008">
    <property type="entry name" value="Beta_sandwich_EMC7"/>
</dbReference>
<feature type="signal peptide" evidence="8">
    <location>
        <begin position="1"/>
        <end position="28"/>
    </location>
</feature>
<evidence type="ECO:0000256" key="7">
    <source>
        <dbReference type="SAM" id="Phobius"/>
    </source>
</evidence>
<keyword evidence="2 7" id="KW-0812">Transmembrane</keyword>
<feature type="chain" id="PRO_5019465657" description="ER membrane protein complex subunit 7 beta-sandwich domain-containing protein" evidence="8">
    <location>
        <begin position="29"/>
        <end position="268"/>
    </location>
</feature>
<dbReference type="Proteomes" id="UP000285146">
    <property type="component" value="Unassembled WGS sequence"/>
</dbReference>
<evidence type="ECO:0000313" key="11">
    <source>
        <dbReference type="Proteomes" id="UP000285146"/>
    </source>
</evidence>
<keyword evidence="4 7" id="KW-1133">Transmembrane helix</keyword>
<dbReference type="InterPro" id="IPR039163">
    <property type="entry name" value="EMC7"/>
</dbReference>
<comment type="subcellular location">
    <subcellularLocation>
        <location evidence="1">Membrane</location>
        <topology evidence="1">Single-pass membrane protein</topology>
    </subcellularLocation>
</comment>
<feature type="domain" description="ER membrane protein complex subunit 7 beta-sandwich" evidence="9">
    <location>
        <begin position="53"/>
        <end position="187"/>
    </location>
</feature>
<feature type="region of interest" description="Disordered" evidence="6">
    <location>
        <begin position="213"/>
        <end position="238"/>
    </location>
</feature>
<dbReference type="AlphaFoldDB" id="A0A423VXM1"/>
<keyword evidence="11" id="KW-1185">Reference proteome</keyword>
<feature type="transmembrane region" description="Helical" evidence="7">
    <location>
        <begin position="184"/>
        <end position="202"/>
    </location>
</feature>
<dbReference type="PANTHER" id="PTHR13605">
    <property type="entry name" value="ER MEMBRANE PROTEIN COMPLEX SUBUNIT 7"/>
    <property type="match status" value="1"/>
</dbReference>
<organism evidence="10 11">
    <name type="scientific">Cytospora leucostoma</name>
    <dbReference type="NCBI Taxonomy" id="1230097"/>
    <lineage>
        <taxon>Eukaryota</taxon>
        <taxon>Fungi</taxon>
        <taxon>Dikarya</taxon>
        <taxon>Ascomycota</taxon>
        <taxon>Pezizomycotina</taxon>
        <taxon>Sordariomycetes</taxon>
        <taxon>Sordariomycetidae</taxon>
        <taxon>Diaporthales</taxon>
        <taxon>Cytosporaceae</taxon>
        <taxon>Cytospora</taxon>
    </lineage>
</organism>
<evidence type="ECO:0000256" key="4">
    <source>
        <dbReference type="ARBA" id="ARBA00022989"/>
    </source>
</evidence>
<evidence type="ECO:0000256" key="8">
    <source>
        <dbReference type="SAM" id="SignalP"/>
    </source>
</evidence>
<dbReference type="PANTHER" id="PTHR13605:SF4">
    <property type="entry name" value="ER MEMBRANE PROTEIN COMPLEX SUBUNIT 7"/>
    <property type="match status" value="1"/>
</dbReference>
<comment type="caution">
    <text evidence="10">The sequence shown here is derived from an EMBL/GenBank/DDBJ whole genome shotgun (WGS) entry which is preliminary data.</text>
</comment>
<name>A0A423VXM1_9PEZI</name>
<evidence type="ECO:0000256" key="1">
    <source>
        <dbReference type="ARBA" id="ARBA00004167"/>
    </source>
</evidence>
<gene>
    <name evidence="10" type="ORF">VPNG_08748</name>
</gene>
<evidence type="ECO:0000256" key="3">
    <source>
        <dbReference type="ARBA" id="ARBA00022729"/>
    </source>
</evidence>